<evidence type="ECO:0000256" key="1">
    <source>
        <dbReference type="ARBA" id="ARBA00007447"/>
    </source>
</evidence>
<sequence>MVQMLRAGSWATHVKEMRAKNHNIMDAPVKKSNSNQNINTYHDMEYIANITIGNPEQTFTYRPWGKAKGFFGNDTLRFGDKGTKQLVVPATKIGFANGIDEYLGERRLDGVVGLAFSSLSYNDAVSPFERAWELGLVEPKFTVYMERVGWDAENVFGGMVTYGGLDTQHCGDVIAYEPVSVATYWKFKRIAEYGFKVRLEKCSFAKPEIRYLGFIVDKNGRRPNPEKIEAIKSMVEPKNVGQLRAFLGMITYYAAFMPTMKDLRGPLDALLKKDVKWEWTSKQQLAFEKLKKALSSELNLAHYDPRQKIVVVNVTAGSYVYRYSSDAISDTSSSFFGASPYNIQEIASRLNATFMEEHDLYYIDCNAKPSITLTVGKHRYTIESKNLIIRVDENTCILALRGYGAFWGANWILGAPFIRQFCNIYDSFSWRHRFLAIGSQKPNPISGDVASYFLKIMLLLLVLLAETNYAVAEAYQVPLVKIQSEMMRMLRAGTWAAHVKEMRAMRSNVMKAPGTLRQDINAYHSMEYVVNITVGTPEQNFTVALDTGTADTWVIDASCAANKPAHCWDSVCDEGLVCEVFCPDRACCEIEAPMGINPCKGKRYFESAKSSSYVPVDGRWWMAYRPHRKLAFGFYGNDTLRFGGSGTKQLVVPVTKIGFADKIDNYFGKRSLDGILGMAFPFLSYNDVVSPFEQAWKLGLVEPIFTVYMERVGWEAENVYGGAVTYGGLDTQHCGDVIAYQPLTTAYPTFWQIEVDNFTTGGFVYEYPASAISDTSSSFFGVNSFFVEEIASNMSATYSKDHDLYFIDCDANPSITISIGKRLYEIESKNLIIHVEGDTCILAIYHYSFIGGTWVLGAPFIRQFCTIYDMANKQIGFAKSLQK</sequence>
<dbReference type="GO" id="GO:0005764">
    <property type="term" value="C:lysosome"/>
    <property type="evidence" value="ECO:0007669"/>
    <property type="project" value="TreeGrafter"/>
</dbReference>
<name>A0A0D6M711_9BILA</name>
<dbReference type="GO" id="GO:0004190">
    <property type="term" value="F:aspartic-type endopeptidase activity"/>
    <property type="evidence" value="ECO:0007669"/>
    <property type="project" value="UniProtKB-KW"/>
</dbReference>
<dbReference type="PRINTS" id="PR00792">
    <property type="entry name" value="PEPSIN"/>
</dbReference>
<protein>
    <recommendedName>
        <fullName evidence="2">RNA-directed DNA polymerase</fullName>
        <ecNumber evidence="2">2.7.7.49</ecNumber>
    </recommendedName>
</protein>
<evidence type="ECO:0000256" key="4">
    <source>
        <dbReference type="PIRSR" id="PIRSR601461-2"/>
    </source>
</evidence>
<dbReference type="Proteomes" id="UP000054495">
    <property type="component" value="Unassembled WGS sequence"/>
</dbReference>
<dbReference type="InterPro" id="IPR001461">
    <property type="entry name" value="Aspartic_peptidase_A1"/>
</dbReference>
<accession>A0A0D6M711</accession>
<dbReference type="InterPro" id="IPR043502">
    <property type="entry name" value="DNA/RNA_pol_sf"/>
</dbReference>
<dbReference type="PROSITE" id="PS00141">
    <property type="entry name" value="ASP_PROTEASE"/>
    <property type="match status" value="1"/>
</dbReference>
<gene>
    <name evidence="7" type="ORF">ANCCEY_00956</name>
</gene>
<dbReference type="InterPro" id="IPR021109">
    <property type="entry name" value="Peptidase_aspartic_dom_sf"/>
</dbReference>
<dbReference type="CDD" id="cd05471">
    <property type="entry name" value="pepsin_like"/>
    <property type="match status" value="2"/>
</dbReference>
<dbReference type="InterPro" id="IPR034164">
    <property type="entry name" value="Pepsin-like_dom"/>
</dbReference>
<feature type="disulfide bond" evidence="4">
    <location>
        <begin position="559"/>
        <end position="599"/>
    </location>
</feature>
<dbReference type="InterPro" id="IPR043128">
    <property type="entry name" value="Rev_trsase/Diguanyl_cyclase"/>
</dbReference>
<feature type="active site" evidence="3">
    <location>
        <position position="546"/>
    </location>
</feature>
<feature type="active site" evidence="3">
    <location>
        <position position="774"/>
    </location>
</feature>
<dbReference type="GO" id="GO:0006508">
    <property type="term" value="P:proteolysis"/>
    <property type="evidence" value="ECO:0007669"/>
    <property type="project" value="UniProtKB-KW"/>
</dbReference>
<dbReference type="EC" id="2.7.7.49" evidence="2"/>
<dbReference type="InterPro" id="IPR001969">
    <property type="entry name" value="Aspartic_peptidase_AS"/>
</dbReference>
<keyword evidence="5" id="KW-0378">Hydrolase</keyword>
<evidence type="ECO:0000313" key="8">
    <source>
        <dbReference type="Proteomes" id="UP000054495"/>
    </source>
</evidence>
<dbReference type="SUPFAM" id="SSF50630">
    <property type="entry name" value="Acid proteases"/>
    <property type="match status" value="3"/>
</dbReference>
<comment type="similarity">
    <text evidence="1 5">Belongs to the peptidase A1 family.</text>
</comment>
<dbReference type="FunFam" id="3.30.70.270:FF:000020">
    <property type="entry name" value="Transposon Tf2-6 polyprotein-like Protein"/>
    <property type="match status" value="1"/>
</dbReference>
<feature type="domain" description="Peptidase A1" evidence="6">
    <location>
        <begin position="1"/>
        <end position="438"/>
    </location>
</feature>
<keyword evidence="4" id="KW-1015">Disulfide bond</keyword>
<dbReference type="PROSITE" id="PS51767">
    <property type="entry name" value="PEPTIDASE_A1"/>
    <property type="match status" value="2"/>
</dbReference>
<dbReference type="PANTHER" id="PTHR47966">
    <property type="entry name" value="BETA-SITE APP-CLEAVING ENZYME, ISOFORM A-RELATED"/>
    <property type="match status" value="1"/>
</dbReference>
<organism evidence="7 8">
    <name type="scientific">Ancylostoma ceylanicum</name>
    <dbReference type="NCBI Taxonomy" id="53326"/>
    <lineage>
        <taxon>Eukaryota</taxon>
        <taxon>Metazoa</taxon>
        <taxon>Ecdysozoa</taxon>
        <taxon>Nematoda</taxon>
        <taxon>Chromadorea</taxon>
        <taxon>Rhabditida</taxon>
        <taxon>Rhabditina</taxon>
        <taxon>Rhabditomorpha</taxon>
        <taxon>Strongyloidea</taxon>
        <taxon>Ancylostomatidae</taxon>
        <taxon>Ancylostomatinae</taxon>
        <taxon>Ancylostoma</taxon>
    </lineage>
</organism>
<evidence type="ECO:0000259" key="6">
    <source>
        <dbReference type="PROSITE" id="PS51767"/>
    </source>
</evidence>
<dbReference type="GO" id="GO:0003964">
    <property type="term" value="F:RNA-directed DNA polymerase activity"/>
    <property type="evidence" value="ECO:0007669"/>
    <property type="project" value="UniProtKB-EC"/>
</dbReference>
<dbReference type="SUPFAM" id="SSF56672">
    <property type="entry name" value="DNA/RNA polymerases"/>
    <property type="match status" value="1"/>
</dbReference>
<evidence type="ECO:0000256" key="5">
    <source>
        <dbReference type="RuleBase" id="RU000454"/>
    </source>
</evidence>
<dbReference type="InterPro" id="IPR033121">
    <property type="entry name" value="PEPTIDASE_A1"/>
</dbReference>
<keyword evidence="5 7" id="KW-0645">Protease</keyword>
<proteinExistence type="inferred from homology"/>
<dbReference type="Gene3D" id="2.40.70.10">
    <property type="entry name" value="Acid Proteases"/>
    <property type="match status" value="4"/>
</dbReference>
<dbReference type="PANTHER" id="PTHR47966:SF45">
    <property type="entry name" value="PEPTIDASE A1 DOMAIN-CONTAINING PROTEIN"/>
    <property type="match status" value="1"/>
</dbReference>
<keyword evidence="8" id="KW-1185">Reference proteome</keyword>
<evidence type="ECO:0000256" key="2">
    <source>
        <dbReference type="ARBA" id="ARBA00012493"/>
    </source>
</evidence>
<dbReference type="Pfam" id="PF00026">
    <property type="entry name" value="Asp"/>
    <property type="match status" value="3"/>
</dbReference>
<dbReference type="EMBL" id="KE124787">
    <property type="protein sequence ID" value="EPB79890.1"/>
    <property type="molecule type" value="Genomic_DNA"/>
</dbReference>
<evidence type="ECO:0000313" key="7">
    <source>
        <dbReference type="EMBL" id="EPB79890.1"/>
    </source>
</evidence>
<feature type="domain" description="Peptidase A1" evidence="6">
    <location>
        <begin position="528"/>
        <end position="878"/>
    </location>
</feature>
<keyword evidence="5" id="KW-0064">Aspartyl protease</keyword>
<dbReference type="Gene3D" id="3.30.70.270">
    <property type="match status" value="2"/>
</dbReference>
<reference evidence="7 8" key="1">
    <citation type="submission" date="2013-05" db="EMBL/GenBank/DDBJ databases">
        <title>Draft genome of the parasitic nematode Anyclostoma ceylanicum.</title>
        <authorList>
            <person name="Mitreva M."/>
        </authorList>
    </citation>
    <scope>NUCLEOTIDE SEQUENCE [LARGE SCALE GENOMIC DNA]</scope>
</reference>
<dbReference type="AlphaFoldDB" id="A0A0D6M711"/>
<evidence type="ECO:0000256" key="3">
    <source>
        <dbReference type="PIRSR" id="PIRSR601461-1"/>
    </source>
</evidence>